<reference evidence="2" key="2">
    <citation type="journal article" date="2022" name="Microbiol. Resour. Announc.">
        <title>Whole-Genome Sequence of Entomortierella parvispora E1425, a Mucoromycotan Fungus Associated with Burkholderiaceae-Related Endosymbiotic Bacteria.</title>
        <authorList>
            <person name="Herlambang A."/>
            <person name="Guo Y."/>
            <person name="Takashima Y."/>
            <person name="Narisawa K."/>
            <person name="Ohta H."/>
            <person name="Nishizawa T."/>
        </authorList>
    </citation>
    <scope>NUCLEOTIDE SEQUENCE</scope>
    <source>
        <strain evidence="2">E1425</strain>
    </source>
</reference>
<evidence type="ECO:0000256" key="1">
    <source>
        <dbReference type="SAM" id="MobiDB-lite"/>
    </source>
</evidence>
<evidence type="ECO:0000313" key="2">
    <source>
        <dbReference type="EMBL" id="GJJ76342.1"/>
    </source>
</evidence>
<feature type="region of interest" description="Disordered" evidence="1">
    <location>
        <begin position="71"/>
        <end position="95"/>
    </location>
</feature>
<dbReference type="Proteomes" id="UP000827284">
    <property type="component" value="Unassembled WGS sequence"/>
</dbReference>
<feature type="compositionally biased region" description="Polar residues" evidence="1">
    <location>
        <begin position="73"/>
        <end position="85"/>
    </location>
</feature>
<proteinExistence type="predicted"/>
<keyword evidence="3" id="KW-1185">Reference proteome</keyword>
<reference evidence="2" key="1">
    <citation type="submission" date="2021-11" db="EMBL/GenBank/DDBJ databases">
        <authorList>
            <person name="Herlambang A."/>
            <person name="Guo Y."/>
            <person name="Takashima Y."/>
            <person name="Nishizawa T."/>
        </authorList>
    </citation>
    <scope>NUCLEOTIDE SEQUENCE</scope>
    <source>
        <strain evidence="2">E1425</strain>
    </source>
</reference>
<organism evidence="2 3">
    <name type="scientific">Entomortierella parvispora</name>
    <dbReference type="NCBI Taxonomy" id="205924"/>
    <lineage>
        <taxon>Eukaryota</taxon>
        <taxon>Fungi</taxon>
        <taxon>Fungi incertae sedis</taxon>
        <taxon>Mucoromycota</taxon>
        <taxon>Mortierellomycotina</taxon>
        <taxon>Mortierellomycetes</taxon>
        <taxon>Mortierellales</taxon>
        <taxon>Mortierellaceae</taxon>
        <taxon>Entomortierella</taxon>
    </lineage>
</organism>
<comment type="caution">
    <text evidence="2">The sequence shown here is derived from an EMBL/GenBank/DDBJ whole genome shotgun (WGS) entry which is preliminary data.</text>
</comment>
<accession>A0A9P3LZP4</accession>
<protein>
    <submittedName>
        <fullName evidence="2">Uncharacterized protein</fullName>
    </submittedName>
</protein>
<dbReference type="AlphaFoldDB" id="A0A9P3LZP4"/>
<gene>
    <name evidence="2" type="ORF">EMPS_08701</name>
</gene>
<sequence>MRYTTEYKQTRDIQDYLNIGVKGKATHLSRTDFRYSTFDPDSTRQSDPDSVDIRSDVDSIRQGFDPAWIRSDNYPNRQGFDSTQGIRFHSRDSRL</sequence>
<name>A0A9P3LZP4_9FUNG</name>
<dbReference type="EMBL" id="BQFW01000012">
    <property type="protein sequence ID" value="GJJ76342.1"/>
    <property type="molecule type" value="Genomic_DNA"/>
</dbReference>
<evidence type="ECO:0000313" key="3">
    <source>
        <dbReference type="Proteomes" id="UP000827284"/>
    </source>
</evidence>